<feature type="region of interest" description="Disordered" evidence="1">
    <location>
        <begin position="42"/>
        <end position="70"/>
    </location>
</feature>
<proteinExistence type="predicted"/>
<sequence>MPEQRLAKPDADDMRDDQHRYAEAKCKLQRLDRLPAELPALIERPDAERGVHQARGVEQDRDGEELPERGVQIDAARQRLQRDVAECVVEEMADQIGEQDHAADEADLPEADAADGYRQLFSGKGGHAIHRVNTGRY</sequence>
<reference evidence="2 3" key="1">
    <citation type="submission" date="2024-02" db="EMBL/GenBank/DDBJ databases">
        <title>Adaptive strategies in a cosmopolitan and abundant soil bacterium.</title>
        <authorList>
            <person name="Carini P."/>
        </authorList>
    </citation>
    <scope>NUCLEOTIDE SEQUENCE [LARGE SCALE GENOMIC DNA]</scope>
    <source>
        <strain evidence="2 3">AZCC 1608</strain>
    </source>
</reference>
<keyword evidence="3" id="KW-1185">Reference proteome</keyword>
<protein>
    <submittedName>
        <fullName evidence="2">Uncharacterized protein</fullName>
    </submittedName>
</protein>
<gene>
    <name evidence="2" type="ORF">V1286_000526</name>
</gene>
<evidence type="ECO:0000313" key="3">
    <source>
        <dbReference type="Proteomes" id="UP001364224"/>
    </source>
</evidence>
<feature type="compositionally biased region" description="Basic and acidic residues" evidence="1">
    <location>
        <begin position="43"/>
        <end position="68"/>
    </location>
</feature>
<dbReference type="EMBL" id="JAZHRV010000001">
    <property type="protein sequence ID" value="MEH2552997.1"/>
    <property type="molecule type" value="Genomic_DNA"/>
</dbReference>
<comment type="caution">
    <text evidence="2">The sequence shown here is derived from an EMBL/GenBank/DDBJ whole genome shotgun (WGS) entry which is preliminary data.</text>
</comment>
<accession>A0ABU8B495</accession>
<organism evidence="2 3">
    <name type="scientific">Bradyrhizobium algeriense</name>
    <dbReference type="NCBI Taxonomy" id="634784"/>
    <lineage>
        <taxon>Bacteria</taxon>
        <taxon>Pseudomonadati</taxon>
        <taxon>Pseudomonadota</taxon>
        <taxon>Alphaproteobacteria</taxon>
        <taxon>Hyphomicrobiales</taxon>
        <taxon>Nitrobacteraceae</taxon>
        <taxon>Bradyrhizobium</taxon>
    </lineage>
</organism>
<dbReference type="Proteomes" id="UP001364224">
    <property type="component" value="Unassembled WGS sequence"/>
</dbReference>
<evidence type="ECO:0000313" key="2">
    <source>
        <dbReference type="EMBL" id="MEH2552997.1"/>
    </source>
</evidence>
<name>A0ABU8B495_9BRAD</name>
<evidence type="ECO:0000256" key="1">
    <source>
        <dbReference type="SAM" id="MobiDB-lite"/>
    </source>
</evidence>